<name>A0ABR4NJ18_9FUNG</name>
<proteinExistence type="predicted"/>
<dbReference type="EMBL" id="JADGIZ020000003">
    <property type="protein sequence ID" value="KAL2919528.1"/>
    <property type="molecule type" value="Genomic_DNA"/>
</dbReference>
<dbReference type="Pfam" id="PF10238">
    <property type="entry name" value="Eapp_C"/>
    <property type="match status" value="1"/>
</dbReference>
<evidence type="ECO:0000313" key="3">
    <source>
        <dbReference type="Proteomes" id="UP001527925"/>
    </source>
</evidence>
<comment type="caution">
    <text evidence="2">The sequence shown here is derived from an EMBL/GenBank/DDBJ whole genome shotgun (WGS) entry which is preliminary data.</text>
</comment>
<protein>
    <recommendedName>
        <fullName evidence="4">E2F-associated phosphoprotein</fullName>
    </recommendedName>
</protein>
<feature type="compositionally biased region" description="Low complexity" evidence="1">
    <location>
        <begin position="1"/>
        <end position="27"/>
    </location>
</feature>
<dbReference type="PANTHER" id="PTHR15967:SF0">
    <property type="entry name" value="E2F-ASSOCIATED PHOSPHOPROTEIN"/>
    <property type="match status" value="1"/>
</dbReference>
<gene>
    <name evidence="2" type="ORF">HK105_201175</name>
</gene>
<feature type="compositionally biased region" description="Acidic residues" evidence="1">
    <location>
        <begin position="53"/>
        <end position="68"/>
    </location>
</feature>
<feature type="region of interest" description="Disordered" evidence="1">
    <location>
        <begin position="1"/>
        <end position="91"/>
    </location>
</feature>
<organism evidence="2 3">
    <name type="scientific">Polyrhizophydium stewartii</name>
    <dbReference type="NCBI Taxonomy" id="2732419"/>
    <lineage>
        <taxon>Eukaryota</taxon>
        <taxon>Fungi</taxon>
        <taxon>Fungi incertae sedis</taxon>
        <taxon>Chytridiomycota</taxon>
        <taxon>Chytridiomycota incertae sedis</taxon>
        <taxon>Chytridiomycetes</taxon>
        <taxon>Rhizophydiales</taxon>
        <taxon>Rhizophydiales incertae sedis</taxon>
        <taxon>Polyrhizophydium</taxon>
    </lineage>
</organism>
<dbReference type="PANTHER" id="PTHR15967">
    <property type="entry name" value="E2F-ASSOCIATED PHOSPHOPROTEIN"/>
    <property type="match status" value="1"/>
</dbReference>
<dbReference type="InterPro" id="IPR019370">
    <property type="entry name" value="E2F-assoc_phosphoprotein"/>
</dbReference>
<accession>A0ABR4NJ18</accession>
<keyword evidence="3" id="KW-1185">Reference proteome</keyword>
<reference evidence="2 3" key="1">
    <citation type="submission" date="2023-09" db="EMBL/GenBank/DDBJ databases">
        <title>Pangenome analysis of Batrachochytrium dendrobatidis and related Chytrids.</title>
        <authorList>
            <person name="Yacoub M.N."/>
            <person name="Stajich J.E."/>
            <person name="James T.Y."/>
        </authorList>
    </citation>
    <scope>NUCLEOTIDE SEQUENCE [LARGE SCALE GENOMIC DNA]</scope>
    <source>
        <strain evidence="2 3">JEL0888</strain>
    </source>
</reference>
<evidence type="ECO:0008006" key="4">
    <source>
        <dbReference type="Google" id="ProtNLM"/>
    </source>
</evidence>
<sequence length="234" mass="25881">MQAAAPEEPRAQAGPRRAAHAADASRPGVYRDANKAFADSDSDDELGLKDSSSDDEYTTDEDGVEDATAEPAAGAGAGAARRRQRSDAKERLSQNLKLADELYDENADDLDEQWMSRRHDETKTDAVLSCPLCFTPVCYDCQQHELYSTQFRAMFAENCHVVHNEILRYGVQPKKPQRGRSAGKAKSSIGDPADGATGHRPQDVYHPVRCDTCDCEIAVFDHEEVYHFFNVIAE</sequence>
<feature type="region of interest" description="Disordered" evidence="1">
    <location>
        <begin position="172"/>
        <end position="201"/>
    </location>
</feature>
<evidence type="ECO:0000256" key="1">
    <source>
        <dbReference type="SAM" id="MobiDB-lite"/>
    </source>
</evidence>
<evidence type="ECO:0000313" key="2">
    <source>
        <dbReference type="EMBL" id="KAL2919528.1"/>
    </source>
</evidence>
<dbReference type="Proteomes" id="UP001527925">
    <property type="component" value="Unassembled WGS sequence"/>
</dbReference>